<organism evidence="1 2">
    <name type="scientific">Hyaloperonospora arabidopsidis (strain Emoy2)</name>
    <name type="common">Downy mildew agent</name>
    <name type="synonym">Peronospora arabidopsidis</name>
    <dbReference type="NCBI Taxonomy" id="559515"/>
    <lineage>
        <taxon>Eukaryota</taxon>
        <taxon>Sar</taxon>
        <taxon>Stramenopiles</taxon>
        <taxon>Oomycota</taxon>
        <taxon>Peronosporomycetes</taxon>
        <taxon>Peronosporales</taxon>
        <taxon>Peronosporaceae</taxon>
        <taxon>Hyaloperonospora</taxon>
    </lineage>
</organism>
<evidence type="ECO:0000313" key="2">
    <source>
        <dbReference type="Proteomes" id="UP000011713"/>
    </source>
</evidence>
<sequence length="66" mass="7486">MLLRETELSGIEVPGWYNRDQCVTHFLTTLGWSYGGSNRQSCDWNGGAYSSTRGEPIIYRLGRLLC</sequence>
<evidence type="ECO:0000313" key="1">
    <source>
        <dbReference type="EnsemblProtists" id="HpaP801731"/>
    </source>
</evidence>
<accession>M4B631</accession>
<dbReference type="AlphaFoldDB" id="M4B631"/>
<protein>
    <submittedName>
        <fullName evidence="1">Uncharacterized protein</fullName>
    </submittedName>
</protein>
<dbReference type="VEuPathDB" id="FungiDB:HpaG801731"/>
<dbReference type="Proteomes" id="UP000011713">
    <property type="component" value="Unassembled WGS sequence"/>
</dbReference>
<reference evidence="1" key="2">
    <citation type="submission" date="2015-06" db="UniProtKB">
        <authorList>
            <consortium name="EnsemblProtists"/>
        </authorList>
    </citation>
    <scope>IDENTIFICATION</scope>
    <source>
        <strain evidence="1">Emoy2</strain>
    </source>
</reference>
<dbReference type="EnsemblProtists" id="HpaT801731">
    <property type="protein sequence ID" value="HpaP801731"/>
    <property type="gene ID" value="HpaG801731"/>
</dbReference>
<reference evidence="2" key="1">
    <citation type="journal article" date="2010" name="Science">
        <title>Signatures of adaptation to obligate biotrophy in the Hyaloperonospora arabidopsidis genome.</title>
        <authorList>
            <person name="Baxter L."/>
            <person name="Tripathy S."/>
            <person name="Ishaque N."/>
            <person name="Boot N."/>
            <person name="Cabral A."/>
            <person name="Kemen E."/>
            <person name="Thines M."/>
            <person name="Ah-Fong A."/>
            <person name="Anderson R."/>
            <person name="Badejoko W."/>
            <person name="Bittner-Eddy P."/>
            <person name="Boore J.L."/>
            <person name="Chibucos M.C."/>
            <person name="Coates M."/>
            <person name="Dehal P."/>
            <person name="Delehaunty K."/>
            <person name="Dong S."/>
            <person name="Downton P."/>
            <person name="Dumas B."/>
            <person name="Fabro G."/>
            <person name="Fronick C."/>
            <person name="Fuerstenberg S.I."/>
            <person name="Fulton L."/>
            <person name="Gaulin E."/>
            <person name="Govers F."/>
            <person name="Hughes L."/>
            <person name="Humphray S."/>
            <person name="Jiang R.H."/>
            <person name="Judelson H."/>
            <person name="Kamoun S."/>
            <person name="Kyung K."/>
            <person name="Meijer H."/>
            <person name="Minx P."/>
            <person name="Morris P."/>
            <person name="Nelson J."/>
            <person name="Phuntumart V."/>
            <person name="Qutob D."/>
            <person name="Rehmany A."/>
            <person name="Rougon-Cardoso A."/>
            <person name="Ryden P."/>
            <person name="Torto-Alalibo T."/>
            <person name="Studholme D."/>
            <person name="Wang Y."/>
            <person name="Win J."/>
            <person name="Wood J."/>
            <person name="Clifton S.W."/>
            <person name="Rogers J."/>
            <person name="Van den Ackerveken G."/>
            <person name="Jones J.D."/>
            <person name="McDowell J.M."/>
            <person name="Beynon J."/>
            <person name="Tyler B.M."/>
        </authorList>
    </citation>
    <scope>NUCLEOTIDE SEQUENCE [LARGE SCALE GENOMIC DNA]</scope>
    <source>
        <strain evidence="2">Emoy2</strain>
    </source>
</reference>
<name>M4B631_HYAAE</name>
<dbReference type="HOGENOM" id="CLU_2836716_0_0_1"/>
<proteinExistence type="predicted"/>
<keyword evidence="2" id="KW-1185">Reference proteome</keyword>
<dbReference type="EMBL" id="JH598461">
    <property type="status" value="NOT_ANNOTATED_CDS"/>
    <property type="molecule type" value="Genomic_DNA"/>
</dbReference>
<dbReference type="InParanoid" id="M4B631"/>